<evidence type="ECO:0000313" key="3">
    <source>
        <dbReference type="Proteomes" id="UP001218188"/>
    </source>
</evidence>
<evidence type="ECO:0000313" key="2">
    <source>
        <dbReference type="EMBL" id="KAJ7028060.1"/>
    </source>
</evidence>
<feature type="transmembrane region" description="Helical" evidence="1">
    <location>
        <begin position="46"/>
        <end position="67"/>
    </location>
</feature>
<dbReference type="Proteomes" id="UP001218188">
    <property type="component" value="Unassembled WGS sequence"/>
</dbReference>
<reference evidence="2" key="1">
    <citation type="submission" date="2023-03" db="EMBL/GenBank/DDBJ databases">
        <title>Massive genome expansion in bonnet fungi (Mycena s.s.) driven by repeated elements and novel gene families across ecological guilds.</title>
        <authorList>
            <consortium name="Lawrence Berkeley National Laboratory"/>
            <person name="Harder C.B."/>
            <person name="Miyauchi S."/>
            <person name="Viragh M."/>
            <person name="Kuo A."/>
            <person name="Thoen E."/>
            <person name="Andreopoulos B."/>
            <person name="Lu D."/>
            <person name="Skrede I."/>
            <person name="Drula E."/>
            <person name="Henrissat B."/>
            <person name="Morin E."/>
            <person name="Kohler A."/>
            <person name="Barry K."/>
            <person name="LaButti K."/>
            <person name="Morin E."/>
            <person name="Salamov A."/>
            <person name="Lipzen A."/>
            <person name="Mereny Z."/>
            <person name="Hegedus B."/>
            <person name="Baldrian P."/>
            <person name="Stursova M."/>
            <person name="Weitz H."/>
            <person name="Taylor A."/>
            <person name="Grigoriev I.V."/>
            <person name="Nagy L.G."/>
            <person name="Martin F."/>
            <person name="Kauserud H."/>
        </authorList>
    </citation>
    <scope>NUCLEOTIDE SEQUENCE</scope>
    <source>
        <strain evidence="2">CBHHK200</strain>
    </source>
</reference>
<keyword evidence="1" id="KW-0812">Transmembrane</keyword>
<dbReference type="AlphaFoldDB" id="A0AAD6SL22"/>
<name>A0AAD6SL22_9AGAR</name>
<evidence type="ECO:0000256" key="1">
    <source>
        <dbReference type="SAM" id="Phobius"/>
    </source>
</evidence>
<sequence>MASSIPLLREGSYPNDEDEQVYTAMNVCTCQEKHSDSHFERSVMKLGFLAFLACLACTFLNFSFLTVRNISVSNGIKFSNLELPAANSYYGLENALRNSTAEPALPIKNPPFFAGHIDQMSPAYVPFRLDRQFTHFGTVYPTDRRILVAPGISTIIQFRVQDFGMERCTLNLTTPAAMAGDAVDHGHIHDRAPTETSKGLVELWQLKLDRCIDPTALSWSTRPRRSHLLATWDVSHRSNVGTLDFVCASRSIMSFELACAGEGACQVDFKQPREHPTTSTLFLIQSSSL</sequence>
<keyword evidence="1" id="KW-0472">Membrane</keyword>
<organism evidence="2 3">
    <name type="scientific">Mycena alexandri</name>
    <dbReference type="NCBI Taxonomy" id="1745969"/>
    <lineage>
        <taxon>Eukaryota</taxon>
        <taxon>Fungi</taxon>
        <taxon>Dikarya</taxon>
        <taxon>Basidiomycota</taxon>
        <taxon>Agaricomycotina</taxon>
        <taxon>Agaricomycetes</taxon>
        <taxon>Agaricomycetidae</taxon>
        <taxon>Agaricales</taxon>
        <taxon>Marasmiineae</taxon>
        <taxon>Mycenaceae</taxon>
        <taxon>Mycena</taxon>
    </lineage>
</organism>
<comment type="caution">
    <text evidence="2">The sequence shown here is derived from an EMBL/GenBank/DDBJ whole genome shotgun (WGS) entry which is preliminary data.</text>
</comment>
<keyword evidence="1" id="KW-1133">Transmembrane helix</keyword>
<accession>A0AAD6SL22</accession>
<gene>
    <name evidence="2" type="ORF">C8F04DRAFT_69279</name>
</gene>
<keyword evidence="3" id="KW-1185">Reference proteome</keyword>
<dbReference type="EMBL" id="JARJCM010000116">
    <property type="protein sequence ID" value="KAJ7028060.1"/>
    <property type="molecule type" value="Genomic_DNA"/>
</dbReference>
<evidence type="ECO:0008006" key="4">
    <source>
        <dbReference type="Google" id="ProtNLM"/>
    </source>
</evidence>
<protein>
    <recommendedName>
        <fullName evidence="4">Ubiquitin 3 binding protein But2 C-terminal domain-containing protein</fullName>
    </recommendedName>
</protein>
<proteinExistence type="predicted"/>